<name>A0ABW2FW45_9ACTN</name>
<dbReference type="InterPro" id="IPR023346">
    <property type="entry name" value="Lysozyme-like_dom_sf"/>
</dbReference>
<dbReference type="SUPFAM" id="SSF54106">
    <property type="entry name" value="LysM domain"/>
    <property type="match status" value="1"/>
</dbReference>
<evidence type="ECO:0000313" key="6">
    <source>
        <dbReference type="Proteomes" id="UP001596435"/>
    </source>
</evidence>
<dbReference type="CDD" id="cd00118">
    <property type="entry name" value="LysM"/>
    <property type="match status" value="1"/>
</dbReference>
<comment type="caution">
    <text evidence="5">The sequence shown here is derived from an EMBL/GenBank/DDBJ whole genome shotgun (WGS) entry which is preliminary data.</text>
</comment>
<dbReference type="InterPro" id="IPR052196">
    <property type="entry name" value="Bact_Kbp"/>
</dbReference>
<sequence>MLFTGPGRHRRRTSAEKAVAVAGVTGVGLALPLLTAAGASAAPVSTWDKVAQCESGGNWAINTGNGFYGGLQFTAGTWKGFGGTRYAAFAHQASKGQQIAVAEKVLASQGPGAWPVCSKRAGLTRGGGSLAKADSAEGASTAAPRSGAAPQFPGRGGWDADDRVYWYQKDGAWYWTAHREIYQRYAAAADLPEGVEEASDTGPDTGSRAADPSDAGGQTLQAAPLPETGRGTYTVRPGDTLSGIAVERDVPGGWQQLYAANRATVGADPDLILPGQEIELG</sequence>
<feature type="region of interest" description="Disordered" evidence="3">
    <location>
        <begin position="128"/>
        <end position="155"/>
    </location>
</feature>
<dbReference type="Proteomes" id="UP001596435">
    <property type="component" value="Unassembled WGS sequence"/>
</dbReference>
<dbReference type="InterPro" id="IPR018392">
    <property type="entry name" value="LysM"/>
</dbReference>
<dbReference type="SUPFAM" id="SSF53955">
    <property type="entry name" value="Lysozyme-like"/>
    <property type="match status" value="1"/>
</dbReference>
<dbReference type="Pfam" id="PF06737">
    <property type="entry name" value="Transglycosylas"/>
    <property type="match status" value="1"/>
</dbReference>
<dbReference type="SMART" id="SM00257">
    <property type="entry name" value="LysM"/>
    <property type="match status" value="1"/>
</dbReference>
<keyword evidence="6" id="KW-1185">Reference proteome</keyword>
<proteinExistence type="inferred from homology"/>
<dbReference type="Gene3D" id="3.10.350.10">
    <property type="entry name" value="LysM domain"/>
    <property type="match status" value="1"/>
</dbReference>
<dbReference type="InterPro" id="IPR036779">
    <property type="entry name" value="LysM_dom_sf"/>
</dbReference>
<dbReference type="PANTHER" id="PTHR34700:SF4">
    <property type="entry name" value="PHAGE-LIKE ELEMENT PBSX PROTEIN XKDP"/>
    <property type="match status" value="1"/>
</dbReference>
<reference evidence="6" key="1">
    <citation type="journal article" date="2019" name="Int. J. Syst. Evol. Microbiol.">
        <title>The Global Catalogue of Microorganisms (GCM) 10K type strain sequencing project: providing services to taxonomists for standard genome sequencing and annotation.</title>
        <authorList>
            <consortium name="The Broad Institute Genomics Platform"/>
            <consortium name="The Broad Institute Genome Sequencing Center for Infectious Disease"/>
            <person name="Wu L."/>
            <person name="Ma J."/>
        </authorList>
    </citation>
    <scope>NUCLEOTIDE SEQUENCE [LARGE SCALE GENOMIC DNA]</scope>
    <source>
        <strain evidence="6">CGMCC 1.12859</strain>
    </source>
</reference>
<evidence type="ECO:0000313" key="5">
    <source>
        <dbReference type="EMBL" id="MFC7180227.1"/>
    </source>
</evidence>
<evidence type="ECO:0000256" key="1">
    <source>
        <dbReference type="ARBA" id="ARBA00010830"/>
    </source>
</evidence>
<keyword evidence="2" id="KW-0378">Hydrolase</keyword>
<dbReference type="Pfam" id="PF01476">
    <property type="entry name" value="LysM"/>
    <property type="match status" value="1"/>
</dbReference>
<dbReference type="RefSeq" id="WP_345707182.1">
    <property type="nucleotide sequence ID" value="NZ_BAABKV010000001.1"/>
</dbReference>
<comment type="similarity">
    <text evidence="1">Belongs to the transglycosylase family. Rpf subfamily.</text>
</comment>
<dbReference type="Gene3D" id="1.10.530.10">
    <property type="match status" value="1"/>
</dbReference>
<dbReference type="EMBL" id="JBHTAJ010000017">
    <property type="protein sequence ID" value="MFC7180227.1"/>
    <property type="molecule type" value="Genomic_DNA"/>
</dbReference>
<evidence type="ECO:0000256" key="2">
    <source>
        <dbReference type="ARBA" id="ARBA00022801"/>
    </source>
</evidence>
<dbReference type="InterPro" id="IPR010618">
    <property type="entry name" value="RPF"/>
</dbReference>
<organism evidence="5 6">
    <name type="scientific">Kitasatospora paranensis</name>
    <dbReference type="NCBI Taxonomy" id="258053"/>
    <lineage>
        <taxon>Bacteria</taxon>
        <taxon>Bacillati</taxon>
        <taxon>Actinomycetota</taxon>
        <taxon>Actinomycetes</taxon>
        <taxon>Kitasatosporales</taxon>
        <taxon>Streptomycetaceae</taxon>
        <taxon>Kitasatospora</taxon>
    </lineage>
</organism>
<evidence type="ECO:0000259" key="4">
    <source>
        <dbReference type="PROSITE" id="PS51782"/>
    </source>
</evidence>
<dbReference type="CDD" id="cd13925">
    <property type="entry name" value="RPF"/>
    <property type="match status" value="1"/>
</dbReference>
<dbReference type="PANTHER" id="PTHR34700">
    <property type="entry name" value="POTASSIUM BINDING PROTEIN KBP"/>
    <property type="match status" value="1"/>
</dbReference>
<protein>
    <submittedName>
        <fullName evidence="5">Transglycosylase family protein</fullName>
    </submittedName>
</protein>
<accession>A0ABW2FW45</accession>
<feature type="region of interest" description="Disordered" evidence="3">
    <location>
        <begin position="192"/>
        <end position="236"/>
    </location>
</feature>
<evidence type="ECO:0000256" key="3">
    <source>
        <dbReference type="SAM" id="MobiDB-lite"/>
    </source>
</evidence>
<feature type="domain" description="LysM" evidence="4">
    <location>
        <begin position="231"/>
        <end position="280"/>
    </location>
</feature>
<dbReference type="PROSITE" id="PS51782">
    <property type="entry name" value="LYSM"/>
    <property type="match status" value="1"/>
</dbReference>
<gene>
    <name evidence="5" type="ORF">ACFQMG_11750</name>
</gene>